<feature type="compositionally biased region" description="Polar residues" evidence="1">
    <location>
        <begin position="1"/>
        <end position="16"/>
    </location>
</feature>
<proteinExistence type="predicted"/>
<evidence type="ECO:0000313" key="3">
    <source>
        <dbReference type="Proteomes" id="UP001222325"/>
    </source>
</evidence>
<evidence type="ECO:0000313" key="2">
    <source>
        <dbReference type="EMBL" id="KAJ7095849.1"/>
    </source>
</evidence>
<protein>
    <submittedName>
        <fullName evidence="2">Uncharacterized protein</fullName>
    </submittedName>
</protein>
<reference evidence="2" key="1">
    <citation type="submission" date="2023-03" db="EMBL/GenBank/DDBJ databases">
        <title>Massive genome expansion in bonnet fungi (Mycena s.s.) driven by repeated elements and novel gene families across ecological guilds.</title>
        <authorList>
            <consortium name="Lawrence Berkeley National Laboratory"/>
            <person name="Harder C.B."/>
            <person name="Miyauchi S."/>
            <person name="Viragh M."/>
            <person name="Kuo A."/>
            <person name="Thoen E."/>
            <person name="Andreopoulos B."/>
            <person name="Lu D."/>
            <person name="Skrede I."/>
            <person name="Drula E."/>
            <person name="Henrissat B."/>
            <person name="Morin E."/>
            <person name="Kohler A."/>
            <person name="Barry K."/>
            <person name="LaButti K."/>
            <person name="Morin E."/>
            <person name="Salamov A."/>
            <person name="Lipzen A."/>
            <person name="Mereny Z."/>
            <person name="Hegedus B."/>
            <person name="Baldrian P."/>
            <person name="Stursova M."/>
            <person name="Weitz H."/>
            <person name="Taylor A."/>
            <person name="Grigoriev I.V."/>
            <person name="Nagy L.G."/>
            <person name="Martin F."/>
            <person name="Kauserud H."/>
        </authorList>
    </citation>
    <scope>NUCLEOTIDE SEQUENCE</scope>
    <source>
        <strain evidence="2">CBHHK173m</strain>
    </source>
</reference>
<feature type="non-terminal residue" evidence="2">
    <location>
        <position position="213"/>
    </location>
</feature>
<feature type="non-terminal residue" evidence="2">
    <location>
        <position position="1"/>
    </location>
</feature>
<evidence type="ECO:0000256" key="1">
    <source>
        <dbReference type="SAM" id="MobiDB-lite"/>
    </source>
</evidence>
<dbReference type="AlphaFoldDB" id="A0AAD6UEU0"/>
<dbReference type="Proteomes" id="UP001222325">
    <property type="component" value="Unassembled WGS sequence"/>
</dbReference>
<organism evidence="2 3">
    <name type="scientific">Mycena belliarum</name>
    <dbReference type="NCBI Taxonomy" id="1033014"/>
    <lineage>
        <taxon>Eukaryota</taxon>
        <taxon>Fungi</taxon>
        <taxon>Dikarya</taxon>
        <taxon>Basidiomycota</taxon>
        <taxon>Agaricomycotina</taxon>
        <taxon>Agaricomycetes</taxon>
        <taxon>Agaricomycetidae</taxon>
        <taxon>Agaricales</taxon>
        <taxon>Marasmiineae</taxon>
        <taxon>Mycenaceae</taxon>
        <taxon>Mycena</taxon>
    </lineage>
</organism>
<comment type="caution">
    <text evidence="2">The sequence shown here is derived from an EMBL/GenBank/DDBJ whole genome shotgun (WGS) entry which is preliminary data.</text>
</comment>
<dbReference type="EMBL" id="JARJCN010000012">
    <property type="protein sequence ID" value="KAJ7095849.1"/>
    <property type="molecule type" value="Genomic_DNA"/>
</dbReference>
<feature type="region of interest" description="Disordered" evidence="1">
    <location>
        <begin position="1"/>
        <end position="31"/>
    </location>
</feature>
<sequence length="213" mass="22832">PTVSPSSAALTPNAQVTAVADKDTPLTASSPTLSSIKDLRAFEHDRQRAKKAADLVKMRARKGQGRWGSLAKGGLYNSSKKSATPVFSEKHGRLGTDEAFDGLLADSCDLGTVASRDVFKLAQPEVRLSDLVTFRKPSKGLGTFDALPVAVTKFAERIIDGDFVVVPHRSVIVLDDIATHDLLIDEPWEHIYGSDEEESAATTPTKGPSYAAI</sequence>
<keyword evidence="3" id="KW-1185">Reference proteome</keyword>
<accession>A0AAD6UEU0</accession>
<gene>
    <name evidence="2" type="ORF">B0H15DRAFT_745286</name>
</gene>
<name>A0AAD6UEU0_9AGAR</name>